<reference evidence="3" key="1">
    <citation type="submission" date="2022-08" db="UniProtKB">
        <authorList>
            <consortium name="EnsemblMetazoa"/>
        </authorList>
    </citation>
    <scope>IDENTIFICATION</scope>
    <source>
        <strain evidence="3">05x7-T-G4-1.051#20</strain>
    </source>
</reference>
<dbReference type="Pfam" id="PF00147">
    <property type="entry name" value="Fibrinogen_C"/>
    <property type="match status" value="1"/>
</dbReference>
<feature type="signal peptide" evidence="1">
    <location>
        <begin position="1"/>
        <end position="23"/>
    </location>
</feature>
<dbReference type="PROSITE" id="PS51257">
    <property type="entry name" value="PROKAR_LIPOPROTEIN"/>
    <property type="match status" value="1"/>
</dbReference>
<dbReference type="GO" id="GO:0005615">
    <property type="term" value="C:extracellular space"/>
    <property type="evidence" value="ECO:0007669"/>
    <property type="project" value="TreeGrafter"/>
</dbReference>
<dbReference type="PANTHER" id="PTHR19143">
    <property type="entry name" value="FIBRINOGEN/TENASCIN/ANGIOPOEITIN"/>
    <property type="match status" value="1"/>
</dbReference>
<accession>A0A8W8LRC9</accession>
<feature type="domain" description="Fibrinogen C-terminal" evidence="2">
    <location>
        <begin position="28"/>
        <end position="113"/>
    </location>
</feature>
<dbReference type="InterPro" id="IPR050373">
    <property type="entry name" value="Fibrinogen_C-term_domain"/>
</dbReference>
<protein>
    <recommendedName>
        <fullName evidence="2">Fibrinogen C-terminal domain-containing protein</fullName>
    </recommendedName>
</protein>
<evidence type="ECO:0000313" key="4">
    <source>
        <dbReference type="Proteomes" id="UP000005408"/>
    </source>
</evidence>
<sequence>MQIHRFVLLSAIILLQSCSRVFSTSLVKESSFKFKDCGHVRSKGFMKNGTYTLWLNDTTPFKVHCEHGASTSYTVILRRQDGSISFYRPLLEYSNRFGHPQYEYWAGLGAFLT</sequence>
<dbReference type="SUPFAM" id="SSF56496">
    <property type="entry name" value="Fibrinogen C-terminal domain-like"/>
    <property type="match status" value="1"/>
</dbReference>
<dbReference type="EnsemblMetazoa" id="G29627.1">
    <property type="protein sequence ID" value="G29627.1:cds"/>
    <property type="gene ID" value="G29627"/>
</dbReference>
<evidence type="ECO:0000259" key="2">
    <source>
        <dbReference type="PROSITE" id="PS51406"/>
    </source>
</evidence>
<evidence type="ECO:0000313" key="3">
    <source>
        <dbReference type="EnsemblMetazoa" id="G29627.1:cds"/>
    </source>
</evidence>
<dbReference type="AlphaFoldDB" id="A0A8W8LRC9"/>
<organism evidence="3 4">
    <name type="scientific">Magallana gigas</name>
    <name type="common">Pacific oyster</name>
    <name type="synonym">Crassostrea gigas</name>
    <dbReference type="NCBI Taxonomy" id="29159"/>
    <lineage>
        <taxon>Eukaryota</taxon>
        <taxon>Metazoa</taxon>
        <taxon>Spiralia</taxon>
        <taxon>Lophotrochozoa</taxon>
        <taxon>Mollusca</taxon>
        <taxon>Bivalvia</taxon>
        <taxon>Autobranchia</taxon>
        <taxon>Pteriomorphia</taxon>
        <taxon>Ostreida</taxon>
        <taxon>Ostreoidea</taxon>
        <taxon>Ostreidae</taxon>
        <taxon>Magallana</taxon>
    </lineage>
</organism>
<dbReference type="InterPro" id="IPR036056">
    <property type="entry name" value="Fibrinogen-like_C"/>
</dbReference>
<proteinExistence type="predicted"/>
<dbReference type="Gene3D" id="3.90.215.10">
    <property type="entry name" value="Gamma Fibrinogen, chain A, domain 1"/>
    <property type="match status" value="1"/>
</dbReference>
<dbReference type="InterPro" id="IPR002181">
    <property type="entry name" value="Fibrinogen_a/b/g_C_dom"/>
</dbReference>
<dbReference type="InterPro" id="IPR014716">
    <property type="entry name" value="Fibrinogen_a/b/g_C_1"/>
</dbReference>
<keyword evidence="4" id="KW-1185">Reference proteome</keyword>
<dbReference type="Proteomes" id="UP000005408">
    <property type="component" value="Unassembled WGS sequence"/>
</dbReference>
<keyword evidence="1" id="KW-0732">Signal</keyword>
<feature type="chain" id="PRO_5036474867" description="Fibrinogen C-terminal domain-containing protein" evidence="1">
    <location>
        <begin position="24"/>
        <end position="113"/>
    </location>
</feature>
<dbReference type="PROSITE" id="PS51406">
    <property type="entry name" value="FIBRINOGEN_C_2"/>
    <property type="match status" value="1"/>
</dbReference>
<name>A0A8W8LRC9_MAGGI</name>
<evidence type="ECO:0000256" key="1">
    <source>
        <dbReference type="SAM" id="SignalP"/>
    </source>
</evidence>